<accession>A0A2Z4FI21</accession>
<dbReference type="Proteomes" id="UP000249799">
    <property type="component" value="Chromosome"/>
</dbReference>
<evidence type="ECO:0000313" key="3">
    <source>
        <dbReference type="EMBL" id="AWV88582.1"/>
    </source>
</evidence>
<dbReference type="PROSITE" id="PS51186">
    <property type="entry name" value="GNAT"/>
    <property type="match status" value="1"/>
</dbReference>
<keyword evidence="2" id="KW-0012">Acyltransferase</keyword>
<keyword evidence="1 3" id="KW-0808">Transferase</keyword>
<evidence type="ECO:0000256" key="2">
    <source>
        <dbReference type="ARBA" id="ARBA00023315"/>
    </source>
</evidence>
<proteinExistence type="predicted"/>
<dbReference type="GO" id="GO:0016747">
    <property type="term" value="F:acyltransferase activity, transferring groups other than amino-acyl groups"/>
    <property type="evidence" value="ECO:0007669"/>
    <property type="project" value="InterPro"/>
</dbReference>
<gene>
    <name evidence="3" type="ORF">DN745_04210</name>
</gene>
<keyword evidence="4" id="KW-1185">Reference proteome</keyword>
<name>A0A2Z4FI21_9DELT</name>
<dbReference type="Gene3D" id="3.40.630.30">
    <property type="match status" value="1"/>
</dbReference>
<dbReference type="InterPro" id="IPR050832">
    <property type="entry name" value="Bact_Acetyltransf"/>
</dbReference>
<reference evidence="3 4" key="1">
    <citation type="submission" date="2018-06" db="EMBL/GenBank/DDBJ databases">
        <title>Lujinxingia sediminis gen. nov. sp. nov., a new facultative anaerobic member of the class Deltaproteobacteria, and proposal of Lujinxingaceae fam. nov.</title>
        <authorList>
            <person name="Guo L.-Y."/>
            <person name="Li C.-M."/>
            <person name="Wang S."/>
            <person name="Du Z.-J."/>
        </authorList>
    </citation>
    <scope>NUCLEOTIDE SEQUENCE [LARGE SCALE GENOMIC DNA]</scope>
    <source>
        <strain evidence="3 4">FA350</strain>
    </source>
</reference>
<dbReference type="InterPro" id="IPR000182">
    <property type="entry name" value="GNAT_dom"/>
</dbReference>
<dbReference type="EMBL" id="CP030032">
    <property type="protein sequence ID" value="AWV88582.1"/>
    <property type="molecule type" value="Genomic_DNA"/>
</dbReference>
<dbReference type="PANTHER" id="PTHR43877">
    <property type="entry name" value="AMINOALKYLPHOSPHONATE N-ACETYLTRANSFERASE-RELATED-RELATED"/>
    <property type="match status" value="1"/>
</dbReference>
<dbReference type="AlphaFoldDB" id="A0A2Z4FI21"/>
<dbReference type="OrthoDB" id="359414at2"/>
<dbReference type="SUPFAM" id="SSF55729">
    <property type="entry name" value="Acyl-CoA N-acyltransferases (Nat)"/>
    <property type="match status" value="1"/>
</dbReference>
<dbReference type="InterPro" id="IPR016181">
    <property type="entry name" value="Acyl_CoA_acyltransferase"/>
</dbReference>
<dbReference type="RefSeq" id="WP_111332458.1">
    <property type="nucleotide sequence ID" value="NZ_CP030032.1"/>
</dbReference>
<dbReference type="KEGG" id="bsed:DN745_04210"/>
<organism evidence="3 4">
    <name type="scientific">Bradymonas sediminis</name>
    <dbReference type="NCBI Taxonomy" id="1548548"/>
    <lineage>
        <taxon>Bacteria</taxon>
        <taxon>Deltaproteobacteria</taxon>
        <taxon>Bradymonadales</taxon>
        <taxon>Bradymonadaceae</taxon>
        <taxon>Bradymonas</taxon>
    </lineage>
</organism>
<dbReference type="Pfam" id="PF00583">
    <property type="entry name" value="Acetyltransf_1"/>
    <property type="match status" value="1"/>
</dbReference>
<evidence type="ECO:0000256" key="1">
    <source>
        <dbReference type="ARBA" id="ARBA00022679"/>
    </source>
</evidence>
<evidence type="ECO:0000313" key="4">
    <source>
        <dbReference type="Proteomes" id="UP000249799"/>
    </source>
</evidence>
<sequence length="158" mass="17257">MLISNITPADLPQVDRIQRLAYGPELIESIDALNSRLQLAPDFAFAAREQPDCLGYLFAHPWPADQSPGLNHIIKTLPPNADAIHLHDMAVDPNYGGRGIGRSLLNTLLDAADAAGYAQVTLVAVQGADTFWTKMGFEALRPAEGYDDSAILMRFNLR</sequence>
<dbReference type="CDD" id="cd04301">
    <property type="entry name" value="NAT_SF"/>
    <property type="match status" value="1"/>
</dbReference>
<protein>
    <submittedName>
        <fullName evidence="3">GNAT family N-acetyltransferase</fullName>
    </submittedName>
</protein>